<dbReference type="GO" id="GO:0004930">
    <property type="term" value="F:G protein-coupled receptor activity"/>
    <property type="evidence" value="ECO:0007669"/>
    <property type="project" value="UniProtKB-KW"/>
</dbReference>
<proteinExistence type="predicted"/>
<keyword evidence="12" id="KW-0807">Transducer</keyword>
<dbReference type="PANTHER" id="PTHR26451:SF966">
    <property type="entry name" value="ODORANT RECEPTOR-RELATED"/>
    <property type="match status" value="1"/>
</dbReference>
<name>A0A3B4CJX9_PYGNA</name>
<dbReference type="GeneTree" id="ENSGT00950000182847"/>
<dbReference type="PROSITE" id="PS50262">
    <property type="entry name" value="G_PROTEIN_RECEP_F1_2"/>
    <property type="match status" value="1"/>
</dbReference>
<evidence type="ECO:0000256" key="7">
    <source>
        <dbReference type="ARBA" id="ARBA00023040"/>
    </source>
</evidence>
<feature type="transmembrane region" description="Helical" evidence="13">
    <location>
        <begin position="213"/>
        <end position="237"/>
    </location>
</feature>
<keyword evidence="9" id="KW-1015">Disulfide bond</keyword>
<dbReference type="GO" id="GO:0005549">
    <property type="term" value="F:odorant binding"/>
    <property type="evidence" value="ECO:0007669"/>
    <property type="project" value="TreeGrafter"/>
</dbReference>
<evidence type="ECO:0000256" key="1">
    <source>
        <dbReference type="ARBA" id="ARBA00004651"/>
    </source>
</evidence>
<feature type="transmembrane region" description="Helical" evidence="13">
    <location>
        <begin position="37"/>
        <end position="62"/>
    </location>
</feature>
<dbReference type="Proteomes" id="UP001501920">
    <property type="component" value="Chromosome 18"/>
</dbReference>
<dbReference type="FunFam" id="1.20.1070.10:FF:000024">
    <property type="entry name" value="Olfactory receptor"/>
    <property type="match status" value="1"/>
</dbReference>
<evidence type="ECO:0000256" key="11">
    <source>
        <dbReference type="ARBA" id="ARBA00023180"/>
    </source>
</evidence>
<evidence type="ECO:0000256" key="2">
    <source>
        <dbReference type="ARBA" id="ARBA00022475"/>
    </source>
</evidence>
<keyword evidence="5" id="KW-0552">Olfaction</keyword>
<dbReference type="AlphaFoldDB" id="A0A3B4CJX9"/>
<dbReference type="GO" id="GO:0005886">
    <property type="term" value="C:plasma membrane"/>
    <property type="evidence" value="ECO:0007669"/>
    <property type="project" value="UniProtKB-SubCell"/>
</dbReference>
<feature type="transmembrane region" description="Helical" evidence="13">
    <location>
        <begin position="257"/>
        <end position="279"/>
    </location>
</feature>
<keyword evidence="6 13" id="KW-1133">Transmembrane helix</keyword>
<dbReference type="InterPro" id="IPR017452">
    <property type="entry name" value="GPCR_Rhodpsn_7TM"/>
</dbReference>
<feature type="transmembrane region" description="Helical" evidence="13">
    <location>
        <begin position="74"/>
        <end position="93"/>
    </location>
</feature>
<comment type="subcellular location">
    <subcellularLocation>
        <location evidence="1">Cell membrane</location>
        <topology evidence="1">Multi-pass membrane protein</topology>
    </subcellularLocation>
</comment>
<organism evidence="15 16">
    <name type="scientific">Pygocentrus nattereri</name>
    <name type="common">Red-bellied piranha</name>
    <dbReference type="NCBI Taxonomy" id="42514"/>
    <lineage>
        <taxon>Eukaryota</taxon>
        <taxon>Metazoa</taxon>
        <taxon>Chordata</taxon>
        <taxon>Craniata</taxon>
        <taxon>Vertebrata</taxon>
        <taxon>Euteleostomi</taxon>
        <taxon>Actinopterygii</taxon>
        <taxon>Neopterygii</taxon>
        <taxon>Teleostei</taxon>
        <taxon>Ostariophysi</taxon>
        <taxon>Characiformes</taxon>
        <taxon>Characoidei</taxon>
        <taxon>Pygocentrus</taxon>
    </lineage>
</organism>
<dbReference type="GO" id="GO:0004984">
    <property type="term" value="F:olfactory receptor activity"/>
    <property type="evidence" value="ECO:0007669"/>
    <property type="project" value="InterPro"/>
</dbReference>
<evidence type="ECO:0000256" key="6">
    <source>
        <dbReference type="ARBA" id="ARBA00022989"/>
    </source>
</evidence>
<keyword evidence="10" id="KW-0675">Receptor</keyword>
<evidence type="ECO:0000259" key="14">
    <source>
        <dbReference type="PROSITE" id="PS50262"/>
    </source>
</evidence>
<dbReference type="Ensembl" id="ENSPNAT00000018074.2">
    <property type="protein sequence ID" value="ENSPNAP00000011136.1"/>
    <property type="gene ID" value="ENSPNAG00000016778.2"/>
</dbReference>
<evidence type="ECO:0000256" key="3">
    <source>
        <dbReference type="ARBA" id="ARBA00022606"/>
    </source>
</evidence>
<evidence type="ECO:0000256" key="8">
    <source>
        <dbReference type="ARBA" id="ARBA00023136"/>
    </source>
</evidence>
<evidence type="ECO:0000256" key="10">
    <source>
        <dbReference type="ARBA" id="ARBA00023170"/>
    </source>
</evidence>
<dbReference type="SUPFAM" id="SSF81321">
    <property type="entry name" value="Family A G protein-coupled receptor-like"/>
    <property type="match status" value="1"/>
</dbReference>
<keyword evidence="11" id="KW-0325">Glycoprotein</keyword>
<dbReference type="PRINTS" id="PR00237">
    <property type="entry name" value="GPCRRHODOPSN"/>
</dbReference>
<protein>
    <recommendedName>
        <fullName evidence="14">G-protein coupled receptors family 1 profile domain-containing protein</fullName>
    </recommendedName>
</protein>
<evidence type="ECO:0000256" key="9">
    <source>
        <dbReference type="ARBA" id="ARBA00023157"/>
    </source>
</evidence>
<reference evidence="15" key="3">
    <citation type="submission" date="2025-09" db="UniProtKB">
        <authorList>
            <consortium name="Ensembl"/>
        </authorList>
    </citation>
    <scope>IDENTIFICATION</scope>
</reference>
<dbReference type="InterPro" id="IPR000725">
    <property type="entry name" value="Olfact_rcpt"/>
</dbReference>
<feature type="transmembrane region" description="Helical" evidence="13">
    <location>
        <begin position="153"/>
        <end position="175"/>
    </location>
</feature>
<dbReference type="Gene3D" id="1.20.1070.10">
    <property type="entry name" value="Rhodopsin 7-helix transmembrane proteins"/>
    <property type="match status" value="1"/>
</dbReference>
<evidence type="ECO:0000313" key="16">
    <source>
        <dbReference type="Proteomes" id="UP001501920"/>
    </source>
</evidence>
<sequence>MAANLTSVVSASSTNATFIHPSSFYITGLYNIPHAKYYYVFLCIVYAVTVLGNSFIMGTIYLAHNLHTAKYIAVFNLALCDLCGSSALIPKLLDMFLFENQYISYEASCLANMFFVYVFMALQSLTLLAMAYDRLIAICFPLRYHAIVTKTAMILIISVMWFLSLSAHALMVALITRLSFCKSTTINSYYCDHGPVYSLACNDNSMNSNIGSVFTAALLYFPLMLIALSYVCIGFALHKISHGVEQIKAIKTCTSHVILVGMFYLPIISIYTVALTMFIDSNVAIINTALTQTIPSMLNPIIYTLKTEEVLQSVKVLYKRSKVNSVKKTVKK</sequence>
<accession>A0A3B4CJX9</accession>
<dbReference type="InterPro" id="IPR000276">
    <property type="entry name" value="GPCR_Rhodpsn"/>
</dbReference>
<evidence type="ECO:0000256" key="12">
    <source>
        <dbReference type="ARBA" id="ARBA00023224"/>
    </source>
</evidence>
<keyword evidence="2" id="KW-1003">Cell membrane</keyword>
<dbReference type="PRINTS" id="PR00245">
    <property type="entry name" value="OLFACTORYR"/>
</dbReference>
<reference evidence="15 16" key="1">
    <citation type="submission" date="2020-10" db="EMBL/GenBank/DDBJ databases">
        <title>Pygocentrus nattereri (red-bellied piranha) genome, fPygNat1, primary haplotype.</title>
        <authorList>
            <person name="Myers G."/>
            <person name="Meyer A."/>
            <person name="Karagic N."/>
            <person name="Pippel M."/>
            <person name="Winkler S."/>
            <person name="Tracey A."/>
            <person name="Wood J."/>
            <person name="Formenti G."/>
            <person name="Howe K."/>
            <person name="Fedrigo O."/>
            <person name="Jarvis E.D."/>
        </authorList>
    </citation>
    <scope>NUCLEOTIDE SEQUENCE [LARGE SCALE GENOMIC DNA]</scope>
</reference>
<dbReference type="Pfam" id="PF13853">
    <property type="entry name" value="7tm_4"/>
    <property type="match status" value="1"/>
</dbReference>
<feature type="domain" description="G-protein coupled receptors family 1 profile" evidence="14">
    <location>
        <begin position="52"/>
        <end position="303"/>
    </location>
</feature>
<keyword evidence="3" id="KW-0716">Sensory transduction</keyword>
<keyword evidence="7" id="KW-0297">G-protein coupled receptor</keyword>
<dbReference type="PANTHER" id="PTHR26451">
    <property type="entry name" value="G_PROTEIN_RECEP_F1_2 DOMAIN-CONTAINING PROTEIN"/>
    <property type="match status" value="1"/>
</dbReference>
<dbReference type="InterPro" id="IPR052921">
    <property type="entry name" value="GPCR1_Superfamily_Member"/>
</dbReference>
<feature type="transmembrane region" description="Helical" evidence="13">
    <location>
        <begin position="113"/>
        <end position="132"/>
    </location>
</feature>
<dbReference type="OMA" id="SAHALMV"/>
<reference evidence="15" key="2">
    <citation type="submission" date="2025-08" db="UniProtKB">
        <authorList>
            <consortium name="Ensembl"/>
        </authorList>
    </citation>
    <scope>IDENTIFICATION</scope>
</reference>
<evidence type="ECO:0000256" key="5">
    <source>
        <dbReference type="ARBA" id="ARBA00022725"/>
    </source>
</evidence>
<evidence type="ECO:0000313" key="15">
    <source>
        <dbReference type="Ensembl" id="ENSPNAP00000011136.1"/>
    </source>
</evidence>
<evidence type="ECO:0000256" key="13">
    <source>
        <dbReference type="SAM" id="Phobius"/>
    </source>
</evidence>
<keyword evidence="8 13" id="KW-0472">Membrane</keyword>
<keyword evidence="16" id="KW-1185">Reference proteome</keyword>
<keyword evidence="4 13" id="KW-0812">Transmembrane</keyword>
<evidence type="ECO:0000256" key="4">
    <source>
        <dbReference type="ARBA" id="ARBA00022692"/>
    </source>
</evidence>